<comment type="caution">
    <text evidence="2">The sequence shown here is derived from an EMBL/GenBank/DDBJ whole genome shotgun (WGS) entry which is preliminary data.</text>
</comment>
<feature type="region of interest" description="Disordered" evidence="1">
    <location>
        <begin position="497"/>
        <end position="580"/>
    </location>
</feature>
<keyword evidence="3" id="KW-1185">Reference proteome</keyword>
<feature type="compositionally biased region" description="Polar residues" evidence="1">
    <location>
        <begin position="518"/>
        <end position="536"/>
    </location>
</feature>
<evidence type="ECO:0000313" key="2">
    <source>
        <dbReference type="EMBL" id="PNF16771.1"/>
    </source>
</evidence>
<feature type="compositionally biased region" description="Basic and acidic residues" evidence="1">
    <location>
        <begin position="612"/>
        <end position="627"/>
    </location>
</feature>
<feature type="compositionally biased region" description="Basic and acidic residues" evidence="1">
    <location>
        <begin position="1001"/>
        <end position="1015"/>
    </location>
</feature>
<feature type="region of interest" description="Disordered" evidence="1">
    <location>
        <begin position="402"/>
        <end position="447"/>
    </location>
</feature>
<feature type="non-terminal residue" evidence="2">
    <location>
        <position position="1015"/>
    </location>
</feature>
<feature type="region of interest" description="Disordered" evidence="1">
    <location>
        <begin position="1"/>
        <end position="49"/>
    </location>
</feature>
<feature type="region of interest" description="Disordered" evidence="1">
    <location>
        <begin position="842"/>
        <end position="887"/>
    </location>
</feature>
<name>A0A2J7PKA9_9NEOP</name>
<dbReference type="OrthoDB" id="6538186at2759"/>
<feature type="compositionally biased region" description="Basic residues" evidence="1">
    <location>
        <begin position="569"/>
        <end position="578"/>
    </location>
</feature>
<evidence type="ECO:0000313" key="3">
    <source>
        <dbReference type="Proteomes" id="UP000235965"/>
    </source>
</evidence>
<evidence type="ECO:0000256" key="1">
    <source>
        <dbReference type="SAM" id="MobiDB-lite"/>
    </source>
</evidence>
<feature type="region of interest" description="Disordered" evidence="1">
    <location>
        <begin position="603"/>
        <end position="628"/>
    </location>
</feature>
<feature type="region of interest" description="Disordered" evidence="1">
    <location>
        <begin position="347"/>
        <end position="385"/>
    </location>
</feature>
<sequence length="1015" mass="112340">MWNPGSTSYADILRGRQVSEGNEETTFVTELRESNISTTEKNDVNGRKVQESYGDKYNYQQEDWSLPDSHKTMANFQQTEEVFAPAADEIPTQTIEDYGMDQTSEMGDVVEKIAPNEVVDTGTFLEEEVIPSVHEHDVSGVTVPPAVFEYIQQPPPDLVGFIASGQQLLNSGLGTYHTSAHQYVMSHDGDQSLVYPVTVTAAQQPGSQYETLTLDYVQPSIDSVAYPTPVHQDFVPQQYDLSQQAVLSDPDITLSPEVTPIHDARQSKKIRSGHHSQTEMMTFISTSVVDEEIKPVTVHKIESDHQAGSTDGVQTEGDKCQLSYAQILAQGLCSKPLQPSSQAVNMSVNRNDRIQSSRPTSPVTSYSRELSASPSRDISSTVREEVTESIVAADRINAPKLDRRAIKKKKDKVKKEVDGLMQVHSPPSGDQQKHKSGKNKQRKKDTVHTNFEFNGKQELVEENREQVPVVQTGAAAVANIGEPLTVTSGKRSVADNSLASVKDRKDGCKKSKLLGDVEQQNVHSKPVSQISPQSNEPMEMKKDDAPEEIPEQLEVTDDKQGALLDQEKKKRQKKKKLGKNVGEDEIEKALKEIAMMEMTCSKHKNKNNELPQEAKVEVTKPDKEDKKCKKLKSLTHIDNASALIHEAEPKQMATVVSSFETATLIQSSDCQGNITELKEKQNKNPEILPGIVCEQEDVNVDIPKIEHLKKKKKRGKKSIGCKDNKHIVGELRMQNRECEIDDIETGQDVLCTQKSEPFAKKQHEVIEAGNIVEEPVVVEQGVSEHFPEGIITAEDESTGYSQFGHAEIASEEAYIPPPDLLADIELGTELLKSSRFISGMDSDIPADVDCKQKETDPSIRKKGRELRDTSSPVLNKGKRGIKKQKIGAKLPREEVNKIDGTSVMVEKSHNIIKSVPQEEQLKSESKPSHLAPIVIEDKTDTLQKGKIHLQLKKTDGPESPIKGKKSRKAAKKGISKQCESPHNPKQEPVGADETSGLYRQGGRDDLGSDNDISGK</sequence>
<feature type="compositionally biased region" description="Basic residues" evidence="1">
    <location>
        <begin position="434"/>
        <end position="445"/>
    </location>
</feature>
<dbReference type="AlphaFoldDB" id="A0A2J7PKA9"/>
<feature type="compositionally biased region" description="Polar residues" evidence="1">
    <location>
        <begin position="24"/>
        <end position="39"/>
    </location>
</feature>
<feature type="compositionally biased region" description="Basic and acidic residues" evidence="1">
    <location>
        <begin position="501"/>
        <end position="515"/>
    </location>
</feature>
<feature type="compositionally biased region" description="Basic residues" evidence="1">
    <location>
        <begin position="962"/>
        <end position="974"/>
    </location>
</feature>
<gene>
    <name evidence="2" type="ORF">B7P43_G00883</name>
</gene>
<feature type="region of interest" description="Disordered" evidence="1">
    <location>
        <begin position="909"/>
        <end position="1015"/>
    </location>
</feature>
<organism evidence="2 3">
    <name type="scientific">Cryptotermes secundus</name>
    <dbReference type="NCBI Taxonomy" id="105785"/>
    <lineage>
        <taxon>Eukaryota</taxon>
        <taxon>Metazoa</taxon>
        <taxon>Ecdysozoa</taxon>
        <taxon>Arthropoda</taxon>
        <taxon>Hexapoda</taxon>
        <taxon>Insecta</taxon>
        <taxon>Pterygota</taxon>
        <taxon>Neoptera</taxon>
        <taxon>Polyneoptera</taxon>
        <taxon>Dictyoptera</taxon>
        <taxon>Blattodea</taxon>
        <taxon>Blattoidea</taxon>
        <taxon>Termitoidae</taxon>
        <taxon>Kalotermitidae</taxon>
        <taxon>Cryptotermitinae</taxon>
        <taxon>Cryptotermes</taxon>
    </lineage>
</organism>
<feature type="compositionally biased region" description="Basic and acidic residues" evidence="1">
    <location>
        <begin position="40"/>
        <end position="49"/>
    </location>
</feature>
<reference evidence="2 3" key="1">
    <citation type="submission" date="2017-12" db="EMBL/GenBank/DDBJ databases">
        <title>Hemimetabolous genomes reveal molecular basis of termite eusociality.</title>
        <authorList>
            <person name="Harrison M.C."/>
            <person name="Jongepier E."/>
            <person name="Robertson H.M."/>
            <person name="Arning N."/>
            <person name="Bitard-Feildel T."/>
            <person name="Chao H."/>
            <person name="Childers C.P."/>
            <person name="Dinh H."/>
            <person name="Doddapaneni H."/>
            <person name="Dugan S."/>
            <person name="Gowin J."/>
            <person name="Greiner C."/>
            <person name="Han Y."/>
            <person name="Hu H."/>
            <person name="Hughes D.S.T."/>
            <person name="Huylmans A.-K."/>
            <person name="Kemena C."/>
            <person name="Kremer L.P.M."/>
            <person name="Lee S.L."/>
            <person name="Lopez-Ezquerra A."/>
            <person name="Mallet L."/>
            <person name="Monroy-Kuhn J.M."/>
            <person name="Moser A."/>
            <person name="Murali S.C."/>
            <person name="Muzny D.M."/>
            <person name="Otani S."/>
            <person name="Piulachs M.-D."/>
            <person name="Poelchau M."/>
            <person name="Qu J."/>
            <person name="Schaub F."/>
            <person name="Wada-Katsumata A."/>
            <person name="Worley K.C."/>
            <person name="Xie Q."/>
            <person name="Ylla G."/>
            <person name="Poulsen M."/>
            <person name="Gibbs R.A."/>
            <person name="Schal C."/>
            <person name="Richards S."/>
            <person name="Belles X."/>
            <person name="Korb J."/>
            <person name="Bornberg-Bauer E."/>
        </authorList>
    </citation>
    <scope>NUCLEOTIDE SEQUENCE [LARGE SCALE GENOMIC DNA]</scope>
    <source>
        <tissue evidence="2">Whole body</tissue>
    </source>
</reference>
<dbReference type="EMBL" id="NEVH01024940">
    <property type="protein sequence ID" value="PNF16771.1"/>
    <property type="molecule type" value="Genomic_DNA"/>
</dbReference>
<protein>
    <submittedName>
        <fullName evidence="2">Uncharacterized protein</fullName>
    </submittedName>
</protein>
<feature type="compositionally biased region" description="Basic residues" evidence="1">
    <location>
        <begin position="876"/>
        <end position="886"/>
    </location>
</feature>
<accession>A0A2J7PKA9</accession>
<proteinExistence type="predicted"/>
<dbReference type="Proteomes" id="UP000235965">
    <property type="component" value="Unassembled WGS sequence"/>
</dbReference>
<feature type="compositionally biased region" description="Acidic residues" evidence="1">
    <location>
        <begin position="545"/>
        <end position="555"/>
    </location>
</feature>
<feature type="compositionally biased region" description="Polar residues" evidence="1">
    <location>
        <begin position="356"/>
        <end position="381"/>
    </location>
</feature>
<feature type="compositionally biased region" description="Basic and acidic residues" evidence="1">
    <location>
        <begin position="556"/>
        <end position="568"/>
    </location>
</feature>
<feature type="compositionally biased region" description="Basic and acidic residues" evidence="1">
    <location>
        <begin position="848"/>
        <end position="859"/>
    </location>
</feature>